<dbReference type="PANTHER" id="PTHR45769:SF3">
    <property type="entry name" value="ADENOSINE KINASE"/>
    <property type="match status" value="1"/>
</dbReference>
<evidence type="ECO:0000256" key="2">
    <source>
        <dbReference type="ARBA" id="ARBA00010688"/>
    </source>
</evidence>
<dbReference type="OrthoDB" id="432447at2759"/>
<comment type="similarity">
    <text evidence="2 10">Belongs to the carbohydrate kinase PfkB family.</text>
</comment>
<dbReference type="InterPro" id="IPR011611">
    <property type="entry name" value="PfkB_dom"/>
</dbReference>
<evidence type="ECO:0000313" key="12">
    <source>
        <dbReference type="EMBL" id="KYB25745.1"/>
    </source>
</evidence>
<comment type="cofactor">
    <cofactor evidence="10">
        <name>Mg(2+)</name>
        <dbReference type="ChEBI" id="CHEBI:18420"/>
    </cofactor>
    <text evidence="10">Binds 3 Mg(2+) ions per subunit.</text>
</comment>
<dbReference type="PANTHER" id="PTHR45769">
    <property type="entry name" value="ADENOSINE KINASE"/>
    <property type="match status" value="1"/>
</dbReference>
<dbReference type="PROSITE" id="PS00584">
    <property type="entry name" value="PFKB_KINASES_2"/>
    <property type="match status" value="1"/>
</dbReference>
<dbReference type="AlphaFoldDB" id="A0A139WCZ0"/>
<protein>
    <recommendedName>
        <fullName evidence="3 10">Adenosine kinase</fullName>
        <shortName evidence="10">AK</shortName>
        <ecNumber evidence="3 10">2.7.1.20</ecNumber>
    </recommendedName>
    <alternativeName>
        <fullName evidence="10">Adenosine 5'-phosphotransferase</fullName>
    </alternativeName>
</protein>
<dbReference type="InterPro" id="IPR029056">
    <property type="entry name" value="Ribokinase-like"/>
</dbReference>
<dbReference type="UniPathway" id="UPA00588">
    <property type="reaction ID" value="UER00659"/>
</dbReference>
<comment type="pathway">
    <text evidence="1 10">Purine metabolism; AMP biosynthesis via salvage pathway; AMP from adenosine: step 1/1.</text>
</comment>
<evidence type="ECO:0000256" key="7">
    <source>
        <dbReference type="ARBA" id="ARBA00022777"/>
    </source>
</evidence>
<dbReference type="SUPFAM" id="SSF53613">
    <property type="entry name" value="Ribokinase-like"/>
    <property type="match status" value="1"/>
</dbReference>
<dbReference type="InterPro" id="IPR001805">
    <property type="entry name" value="Adenokinase"/>
</dbReference>
<name>A0A139WCZ0_TRICA</name>
<reference evidence="12 13" key="2">
    <citation type="journal article" date="2010" name="Nucleic Acids Res.">
        <title>BeetleBase in 2010: revisions to provide comprehensive genomic information for Tribolium castaneum.</title>
        <authorList>
            <person name="Kim H.S."/>
            <person name="Murphy T."/>
            <person name="Xia J."/>
            <person name="Caragea D."/>
            <person name="Park Y."/>
            <person name="Beeman R.W."/>
            <person name="Lorenzen M.D."/>
            <person name="Butcher S."/>
            <person name="Manak J.R."/>
            <person name="Brown S.J."/>
        </authorList>
    </citation>
    <scope>GENOME REANNOTATION</scope>
    <source>
        <strain evidence="12 13">Georgia GA2</strain>
    </source>
</reference>
<keyword evidence="10" id="KW-0539">Nucleus</keyword>
<accession>A0A139WCZ0</accession>
<gene>
    <name evidence="12" type="primary">AUGUSTUS-3.0.2_34848</name>
    <name evidence="12" type="ORF">TcasGA2_TC034848</name>
</gene>
<evidence type="ECO:0000256" key="10">
    <source>
        <dbReference type="RuleBase" id="RU368116"/>
    </source>
</evidence>
<keyword evidence="10" id="KW-0460">Magnesium</keyword>
<dbReference type="GO" id="GO:0005634">
    <property type="term" value="C:nucleus"/>
    <property type="evidence" value="ECO:0007669"/>
    <property type="project" value="UniProtKB-SubCell"/>
</dbReference>
<comment type="catalytic activity">
    <reaction evidence="10">
        <text>adenosine + ATP = AMP + ADP + H(+)</text>
        <dbReference type="Rhea" id="RHEA:20824"/>
        <dbReference type="ChEBI" id="CHEBI:15378"/>
        <dbReference type="ChEBI" id="CHEBI:16335"/>
        <dbReference type="ChEBI" id="CHEBI:30616"/>
        <dbReference type="ChEBI" id="CHEBI:456215"/>
        <dbReference type="ChEBI" id="CHEBI:456216"/>
        <dbReference type="EC" id="2.7.1.20"/>
    </reaction>
</comment>
<evidence type="ECO:0000256" key="1">
    <source>
        <dbReference type="ARBA" id="ARBA00004801"/>
    </source>
</evidence>
<comment type="function">
    <text evidence="10">ATP dependent phosphorylation of adenosine and other related nucleoside analogs to monophosphate derivatives.</text>
</comment>
<evidence type="ECO:0000256" key="9">
    <source>
        <dbReference type="PIRSR" id="PIRSR601805-1"/>
    </source>
</evidence>
<organism evidence="12 13">
    <name type="scientific">Tribolium castaneum</name>
    <name type="common">Red flour beetle</name>
    <dbReference type="NCBI Taxonomy" id="7070"/>
    <lineage>
        <taxon>Eukaryota</taxon>
        <taxon>Metazoa</taxon>
        <taxon>Ecdysozoa</taxon>
        <taxon>Arthropoda</taxon>
        <taxon>Hexapoda</taxon>
        <taxon>Insecta</taxon>
        <taxon>Pterygota</taxon>
        <taxon>Neoptera</taxon>
        <taxon>Endopterygota</taxon>
        <taxon>Coleoptera</taxon>
        <taxon>Polyphaga</taxon>
        <taxon>Cucujiformia</taxon>
        <taxon>Tenebrionidae</taxon>
        <taxon>Tenebrionidae incertae sedis</taxon>
        <taxon>Tribolium</taxon>
    </lineage>
</organism>
<dbReference type="InterPro" id="IPR002173">
    <property type="entry name" value="Carboh/pur_kinase_PfkB_CS"/>
</dbReference>
<dbReference type="EMBL" id="KQ971362">
    <property type="protein sequence ID" value="KYB25745.1"/>
    <property type="molecule type" value="Genomic_DNA"/>
</dbReference>
<feature type="domain" description="Carbohydrate kinase PfkB" evidence="11">
    <location>
        <begin position="61"/>
        <end position="327"/>
    </location>
</feature>
<evidence type="ECO:0000256" key="3">
    <source>
        <dbReference type="ARBA" id="ARBA00012119"/>
    </source>
</evidence>
<dbReference type="PRINTS" id="PR00989">
    <property type="entry name" value="ADENOKINASE"/>
</dbReference>
<dbReference type="GO" id="GO:0004001">
    <property type="term" value="F:adenosine kinase activity"/>
    <property type="evidence" value="ECO:0007669"/>
    <property type="project" value="UniProtKB-UniRule"/>
</dbReference>
<comment type="subunit">
    <text evidence="10">Monomer.</text>
</comment>
<dbReference type="CDD" id="cd01168">
    <property type="entry name" value="adenosine_kinase"/>
    <property type="match status" value="1"/>
</dbReference>
<keyword evidence="7 10" id="KW-0418">Kinase</keyword>
<evidence type="ECO:0000313" key="13">
    <source>
        <dbReference type="Proteomes" id="UP000007266"/>
    </source>
</evidence>
<reference evidence="12 13" key="1">
    <citation type="journal article" date="2008" name="Nature">
        <title>The genome of the model beetle and pest Tribolium castaneum.</title>
        <authorList>
            <consortium name="Tribolium Genome Sequencing Consortium"/>
            <person name="Richards S."/>
            <person name="Gibbs R.A."/>
            <person name="Weinstock G.M."/>
            <person name="Brown S.J."/>
            <person name="Denell R."/>
            <person name="Beeman R.W."/>
            <person name="Gibbs R."/>
            <person name="Beeman R.W."/>
            <person name="Brown S.J."/>
            <person name="Bucher G."/>
            <person name="Friedrich M."/>
            <person name="Grimmelikhuijzen C.J."/>
            <person name="Klingler M."/>
            <person name="Lorenzen M."/>
            <person name="Richards S."/>
            <person name="Roth S."/>
            <person name="Schroder R."/>
            <person name="Tautz D."/>
            <person name="Zdobnov E.M."/>
            <person name="Muzny D."/>
            <person name="Gibbs R.A."/>
            <person name="Weinstock G.M."/>
            <person name="Attaway T."/>
            <person name="Bell S."/>
            <person name="Buhay C.J."/>
            <person name="Chandrabose M.N."/>
            <person name="Chavez D."/>
            <person name="Clerk-Blankenburg K.P."/>
            <person name="Cree A."/>
            <person name="Dao M."/>
            <person name="Davis C."/>
            <person name="Chacko J."/>
            <person name="Dinh H."/>
            <person name="Dugan-Rocha S."/>
            <person name="Fowler G."/>
            <person name="Garner T.T."/>
            <person name="Garnes J."/>
            <person name="Gnirke A."/>
            <person name="Hawes A."/>
            <person name="Hernandez J."/>
            <person name="Hines S."/>
            <person name="Holder M."/>
            <person name="Hume J."/>
            <person name="Jhangiani S.N."/>
            <person name="Joshi V."/>
            <person name="Khan Z.M."/>
            <person name="Jackson L."/>
            <person name="Kovar C."/>
            <person name="Kowis A."/>
            <person name="Lee S."/>
            <person name="Lewis L.R."/>
            <person name="Margolis J."/>
            <person name="Morgan M."/>
            <person name="Nazareth L.V."/>
            <person name="Nguyen N."/>
            <person name="Okwuonu G."/>
            <person name="Parker D."/>
            <person name="Richards S."/>
            <person name="Ruiz S.J."/>
            <person name="Santibanez J."/>
            <person name="Savard J."/>
            <person name="Scherer S.E."/>
            <person name="Schneider B."/>
            <person name="Sodergren E."/>
            <person name="Tautz D."/>
            <person name="Vattahil S."/>
            <person name="Villasana D."/>
            <person name="White C.S."/>
            <person name="Wright R."/>
            <person name="Park Y."/>
            <person name="Beeman R.W."/>
            <person name="Lord J."/>
            <person name="Oppert B."/>
            <person name="Lorenzen M."/>
            <person name="Brown S."/>
            <person name="Wang L."/>
            <person name="Savard J."/>
            <person name="Tautz D."/>
            <person name="Richards S."/>
            <person name="Weinstock G."/>
            <person name="Gibbs R.A."/>
            <person name="Liu Y."/>
            <person name="Worley K."/>
            <person name="Weinstock G."/>
            <person name="Elsik C.G."/>
            <person name="Reese J.T."/>
            <person name="Elhaik E."/>
            <person name="Landan G."/>
            <person name="Graur D."/>
            <person name="Arensburger P."/>
            <person name="Atkinson P."/>
            <person name="Beeman R.W."/>
            <person name="Beidler J."/>
            <person name="Brown S.J."/>
            <person name="Demuth J.P."/>
            <person name="Drury D.W."/>
            <person name="Du Y.Z."/>
            <person name="Fujiwara H."/>
            <person name="Lorenzen M."/>
            <person name="Maselli V."/>
            <person name="Osanai M."/>
            <person name="Park Y."/>
            <person name="Robertson H.M."/>
            <person name="Tu Z."/>
            <person name="Wang J.J."/>
            <person name="Wang S."/>
            <person name="Richards S."/>
            <person name="Song H."/>
            <person name="Zhang L."/>
            <person name="Sodergren E."/>
            <person name="Werner D."/>
            <person name="Stanke M."/>
            <person name="Morgenstern B."/>
            <person name="Solovyev V."/>
            <person name="Kosarev P."/>
            <person name="Brown G."/>
            <person name="Chen H.C."/>
            <person name="Ermolaeva O."/>
            <person name="Hlavina W."/>
            <person name="Kapustin Y."/>
            <person name="Kiryutin B."/>
            <person name="Kitts P."/>
            <person name="Maglott D."/>
            <person name="Pruitt K."/>
            <person name="Sapojnikov V."/>
            <person name="Souvorov A."/>
            <person name="Mackey A.J."/>
            <person name="Waterhouse R.M."/>
            <person name="Wyder S."/>
            <person name="Zdobnov E.M."/>
            <person name="Zdobnov E.M."/>
            <person name="Wyder S."/>
            <person name="Kriventseva E.V."/>
            <person name="Kadowaki T."/>
            <person name="Bork P."/>
            <person name="Aranda M."/>
            <person name="Bao R."/>
            <person name="Beermann A."/>
            <person name="Berns N."/>
            <person name="Bolognesi R."/>
            <person name="Bonneton F."/>
            <person name="Bopp D."/>
            <person name="Brown S.J."/>
            <person name="Bucher G."/>
            <person name="Butts T."/>
            <person name="Chaumot A."/>
            <person name="Denell R.E."/>
            <person name="Ferrier D.E."/>
            <person name="Friedrich M."/>
            <person name="Gordon C.M."/>
            <person name="Jindra M."/>
            <person name="Klingler M."/>
            <person name="Lan Q."/>
            <person name="Lattorff H.M."/>
            <person name="Laudet V."/>
            <person name="von Levetsow C."/>
            <person name="Liu Z."/>
            <person name="Lutz R."/>
            <person name="Lynch J.A."/>
            <person name="da Fonseca R.N."/>
            <person name="Posnien N."/>
            <person name="Reuter R."/>
            <person name="Roth S."/>
            <person name="Savard J."/>
            <person name="Schinko J.B."/>
            <person name="Schmitt C."/>
            <person name="Schoppmeier M."/>
            <person name="Schroder R."/>
            <person name="Shippy T.D."/>
            <person name="Simonnet F."/>
            <person name="Marques-Souza H."/>
            <person name="Tautz D."/>
            <person name="Tomoyasu Y."/>
            <person name="Trauner J."/>
            <person name="Van der Zee M."/>
            <person name="Vervoort M."/>
            <person name="Wittkopp N."/>
            <person name="Wimmer E.A."/>
            <person name="Yang X."/>
            <person name="Jones A.K."/>
            <person name="Sattelle D.B."/>
            <person name="Ebert P.R."/>
            <person name="Nelson D."/>
            <person name="Scott J.G."/>
            <person name="Beeman R.W."/>
            <person name="Muthukrishnan S."/>
            <person name="Kramer K.J."/>
            <person name="Arakane Y."/>
            <person name="Beeman R.W."/>
            <person name="Zhu Q."/>
            <person name="Hogenkamp D."/>
            <person name="Dixit R."/>
            <person name="Oppert B."/>
            <person name="Jiang H."/>
            <person name="Zou Z."/>
            <person name="Marshall J."/>
            <person name="Elpidina E."/>
            <person name="Vinokurov K."/>
            <person name="Oppert C."/>
            <person name="Zou Z."/>
            <person name="Evans J."/>
            <person name="Lu Z."/>
            <person name="Zhao P."/>
            <person name="Sumathipala N."/>
            <person name="Altincicek B."/>
            <person name="Vilcinskas A."/>
            <person name="Williams M."/>
            <person name="Hultmark D."/>
            <person name="Hetru C."/>
            <person name="Jiang H."/>
            <person name="Grimmelikhuijzen C.J."/>
            <person name="Hauser F."/>
            <person name="Cazzamali G."/>
            <person name="Williamson M."/>
            <person name="Park Y."/>
            <person name="Li B."/>
            <person name="Tanaka Y."/>
            <person name="Predel R."/>
            <person name="Neupert S."/>
            <person name="Schachtner J."/>
            <person name="Verleyen P."/>
            <person name="Raible F."/>
            <person name="Bork P."/>
            <person name="Friedrich M."/>
            <person name="Walden K.K."/>
            <person name="Robertson H.M."/>
            <person name="Angeli S."/>
            <person name="Foret S."/>
            <person name="Bucher G."/>
            <person name="Schuetz S."/>
            <person name="Maleszka R."/>
            <person name="Wimmer E.A."/>
            <person name="Beeman R.W."/>
            <person name="Lorenzen M."/>
            <person name="Tomoyasu Y."/>
            <person name="Miller S.C."/>
            <person name="Grossmann D."/>
            <person name="Bucher G."/>
        </authorList>
    </citation>
    <scope>NUCLEOTIDE SEQUENCE [LARGE SCALE GENOMIC DNA]</scope>
    <source>
        <strain evidence="12 13">Georgia GA2</strain>
    </source>
</reference>
<keyword evidence="8 10" id="KW-0067">ATP-binding</keyword>
<dbReference type="GO" id="GO:0044209">
    <property type="term" value="P:AMP salvage"/>
    <property type="evidence" value="ECO:0007669"/>
    <property type="project" value="UniProtKB-UniRule"/>
</dbReference>
<dbReference type="EC" id="2.7.1.20" evidence="3 10"/>
<sequence length="330" mass="36153">MELNNYRNSTNNDRRSVVFLGSPLTDITANVDREFLRKYNLEPDNAYVVDETRRPIFDEIGETAIQVGGSVTNTVRMFTKLRGFPELVTYLGSVGLDEKGKFVKTELEKEGLGRDLTEIAGGSTGKVAVLVWGTTRTLVTDLGASRTFSLDEDKWAKITRSSFVYFSGFFISVSFPSLVRIVEQTDKTICFNLGAPFLCSKYPQEMTYLYKNASLVVGNESEHRAFAKINNLESHDLLEVVMATNKSFPKSRVVIVTRGGGTVVVVTANGWQEFAVGSLSDEKIVDTSGAGDAFIGGFLAGWVDDATVADCAKSGILAARRVIQTVGFNL</sequence>
<evidence type="ECO:0000256" key="8">
    <source>
        <dbReference type="ARBA" id="ARBA00022840"/>
    </source>
</evidence>
<keyword evidence="5 10" id="KW-0660">Purine salvage</keyword>
<evidence type="ECO:0000256" key="4">
    <source>
        <dbReference type="ARBA" id="ARBA00022679"/>
    </source>
</evidence>
<feature type="active site" description="Proton acceptor" evidence="9">
    <location>
        <position position="292"/>
    </location>
</feature>
<dbReference type="GO" id="GO:0006166">
    <property type="term" value="P:purine ribonucleoside salvage"/>
    <property type="evidence" value="ECO:0007669"/>
    <property type="project" value="UniProtKB-KW"/>
</dbReference>
<keyword evidence="13" id="KW-1185">Reference proteome</keyword>
<dbReference type="GO" id="GO:0005524">
    <property type="term" value="F:ATP binding"/>
    <property type="evidence" value="ECO:0007669"/>
    <property type="project" value="UniProtKB-UniRule"/>
</dbReference>
<dbReference type="Proteomes" id="UP000007266">
    <property type="component" value="Linkage group 8"/>
</dbReference>
<proteinExistence type="inferred from homology"/>
<evidence type="ECO:0000256" key="6">
    <source>
        <dbReference type="ARBA" id="ARBA00022741"/>
    </source>
</evidence>
<keyword evidence="6 10" id="KW-0547">Nucleotide-binding</keyword>
<evidence type="ECO:0000256" key="5">
    <source>
        <dbReference type="ARBA" id="ARBA00022726"/>
    </source>
</evidence>
<comment type="subcellular location">
    <subcellularLocation>
        <location evidence="10">Nucleus</location>
    </subcellularLocation>
</comment>
<dbReference type="Gene3D" id="3.30.1110.10">
    <property type="match status" value="1"/>
</dbReference>
<evidence type="ECO:0000259" key="11">
    <source>
        <dbReference type="Pfam" id="PF00294"/>
    </source>
</evidence>
<dbReference type="Pfam" id="PF00294">
    <property type="entry name" value="PfkB"/>
    <property type="match status" value="1"/>
</dbReference>
<keyword evidence="4 10" id="KW-0808">Transferase</keyword>
<dbReference type="Gene3D" id="3.40.1190.20">
    <property type="match status" value="1"/>
</dbReference>